<sequence>MSSRRFLVDVRAIKNMFIRCGRVALERAYSIPRVELKRKLNTGDATSDADRNIGLTSGLGRDVVSFRMHWRSTLRTEKQRKEVEDRNKTSDWLLCRSTQLRPQGGTQRPARAYLPSSSSCPRPVTERLPVVQHPSNNSQETCKISVLPCSLDLSMFAEDGPGPNDVYNDAINNPQNIAKTSWSRLIDRFAFHMNTEQHHDQQFICTLNSDCNRR</sequence>
<reference evidence="2 3" key="1">
    <citation type="submission" date="2019-04" db="EMBL/GenBank/DDBJ databases">
        <title>Fungal friends and foes A comparative genomics study of 23 Aspergillus species from section Flavi.</title>
        <authorList>
            <consortium name="DOE Joint Genome Institute"/>
            <person name="Kjaerbolling I."/>
            <person name="Vesth T.C."/>
            <person name="Frisvad J.C."/>
            <person name="Nybo J.L."/>
            <person name="Theobald S."/>
            <person name="Kildgaard S."/>
            <person name="Petersen T.I."/>
            <person name="Kuo A."/>
            <person name="Sato A."/>
            <person name="Lyhne E.K."/>
            <person name="Kogle M.E."/>
            <person name="Wiebenga A."/>
            <person name="Kun R.S."/>
            <person name="Lubbers R.J."/>
            <person name="Makela M.R."/>
            <person name="Barry K."/>
            <person name="Chovatia M."/>
            <person name="Clum A."/>
            <person name="Daum C."/>
            <person name="Haridas S."/>
            <person name="He G."/>
            <person name="LaButti K."/>
            <person name="Lipzen A."/>
            <person name="Mondo S."/>
            <person name="Pangilinan J."/>
            <person name="Riley R."/>
            <person name="Salamov A."/>
            <person name="Simmons B.A."/>
            <person name="Magnuson J.K."/>
            <person name="Henrissat B."/>
            <person name="Mortensen U.H."/>
            <person name="Larsen T.O."/>
            <person name="De vries R.P."/>
            <person name="Grigoriev I.V."/>
            <person name="Machida M."/>
            <person name="Baker S.E."/>
            <person name="Andersen M.R."/>
        </authorList>
    </citation>
    <scope>NUCLEOTIDE SEQUENCE [LARGE SCALE GENOMIC DNA]</scope>
    <source>
        <strain evidence="2 3">CBS 117635</strain>
    </source>
</reference>
<dbReference type="AlphaFoldDB" id="A0A5N6IKI1"/>
<accession>A0A5N6IKI1</accession>
<dbReference type="Proteomes" id="UP000326289">
    <property type="component" value="Unassembled WGS sequence"/>
</dbReference>
<keyword evidence="3" id="KW-1185">Reference proteome</keyword>
<proteinExistence type="predicted"/>
<feature type="region of interest" description="Disordered" evidence="1">
    <location>
        <begin position="102"/>
        <end position="121"/>
    </location>
</feature>
<gene>
    <name evidence="2" type="ORF">BDV30DRAFT_55970</name>
</gene>
<organism evidence="2 3">
    <name type="scientific">Aspergillus minisclerotigenes</name>
    <dbReference type="NCBI Taxonomy" id="656917"/>
    <lineage>
        <taxon>Eukaryota</taxon>
        <taxon>Fungi</taxon>
        <taxon>Dikarya</taxon>
        <taxon>Ascomycota</taxon>
        <taxon>Pezizomycotina</taxon>
        <taxon>Eurotiomycetes</taxon>
        <taxon>Eurotiomycetidae</taxon>
        <taxon>Eurotiales</taxon>
        <taxon>Aspergillaceae</taxon>
        <taxon>Aspergillus</taxon>
        <taxon>Aspergillus subgen. Circumdati</taxon>
    </lineage>
</organism>
<evidence type="ECO:0000313" key="2">
    <source>
        <dbReference type="EMBL" id="KAB8266968.1"/>
    </source>
</evidence>
<name>A0A5N6IKI1_9EURO</name>
<protein>
    <submittedName>
        <fullName evidence="2">Uncharacterized protein</fullName>
    </submittedName>
</protein>
<evidence type="ECO:0000256" key="1">
    <source>
        <dbReference type="SAM" id="MobiDB-lite"/>
    </source>
</evidence>
<dbReference type="EMBL" id="ML732925">
    <property type="protein sequence ID" value="KAB8266968.1"/>
    <property type="molecule type" value="Genomic_DNA"/>
</dbReference>
<evidence type="ECO:0000313" key="3">
    <source>
        <dbReference type="Proteomes" id="UP000326289"/>
    </source>
</evidence>